<organism evidence="1 2">
    <name type="scientific">Segatella copri</name>
    <dbReference type="NCBI Taxonomy" id="165179"/>
    <lineage>
        <taxon>Bacteria</taxon>
        <taxon>Pseudomonadati</taxon>
        <taxon>Bacteroidota</taxon>
        <taxon>Bacteroidia</taxon>
        <taxon>Bacteroidales</taxon>
        <taxon>Prevotellaceae</taxon>
        <taxon>Segatella</taxon>
    </lineage>
</organism>
<dbReference type="EMBL" id="QSFW01000001">
    <property type="protein sequence ID" value="RHA89407.1"/>
    <property type="molecule type" value="Genomic_DNA"/>
</dbReference>
<gene>
    <name evidence="1" type="ORF">DW916_00030</name>
</gene>
<dbReference type="Proteomes" id="UP000284990">
    <property type="component" value="Unassembled WGS sequence"/>
</dbReference>
<comment type="caution">
    <text evidence="1">The sequence shown here is derived from an EMBL/GenBank/DDBJ whole genome shotgun (WGS) entry which is preliminary data.</text>
</comment>
<protein>
    <submittedName>
        <fullName evidence="1">Uncharacterized protein</fullName>
    </submittedName>
</protein>
<reference evidence="1 2" key="1">
    <citation type="submission" date="2018-08" db="EMBL/GenBank/DDBJ databases">
        <title>A genome reference for cultivated species of the human gut microbiota.</title>
        <authorList>
            <person name="Zou Y."/>
            <person name="Xue W."/>
            <person name="Luo G."/>
        </authorList>
    </citation>
    <scope>NUCLEOTIDE SEQUENCE [LARGE SCALE GENOMIC DNA]</scope>
    <source>
        <strain evidence="1 2">AM42-23AC</strain>
    </source>
</reference>
<sequence>MRAKEKLIAQADKLAYAKEIDKILSDLLPLRLDKEATEDYYNTVLTPDIRKQNYDLQLKMHERKNAMQIEIPTEEHYQEELSLDIAKEIRKELFNIISEDKSFGYLYYLLGTERNAKKGNVPIDCIPNRKTIKQTIKTNRDDYPKKNLDSYLEDRFNYTQYDSIISKFIVDTDVVLSIFNMAYQVFDVVRCYKNKVSKIGNYLNSFEFSNELEKYLTLCLAKNLFDAFCSTDDTTYHCIREIERIIDPLQSKYSESSNTECSGKKSRIHLNIQKGMKLDFIRVLNAMYEKGFFKDEQQNKISKKEVFETFGECLNMDLSKFQNDLSRSLTDSTALEKHLKVFEDLKNKMEEIFNSR</sequence>
<evidence type="ECO:0000313" key="1">
    <source>
        <dbReference type="EMBL" id="RHA89407.1"/>
    </source>
</evidence>
<name>A0AA93BLH9_9BACT</name>
<dbReference type="AlphaFoldDB" id="A0AA93BLH9"/>
<proteinExistence type="predicted"/>
<evidence type="ECO:0000313" key="2">
    <source>
        <dbReference type="Proteomes" id="UP000284990"/>
    </source>
</evidence>
<accession>A0AA93BLH9</accession>
<dbReference type="RefSeq" id="WP_118189757.1">
    <property type="nucleotide sequence ID" value="NZ_QSFW01000001.1"/>
</dbReference>